<dbReference type="InterPro" id="IPR039420">
    <property type="entry name" value="WalR-like"/>
</dbReference>
<organism evidence="10 11">
    <name type="scientific">Clostridium neuense</name>
    <dbReference type="NCBI Taxonomy" id="1728934"/>
    <lineage>
        <taxon>Bacteria</taxon>
        <taxon>Bacillati</taxon>
        <taxon>Bacillota</taxon>
        <taxon>Clostridia</taxon>
        <taxon>Eubacteriales</taxon>
        <taxon>Clostridiaceae</taxon>
        <taxon>Clostridium</taxon>
    </lineage>
</organism>
<keyword evidence="2" id="KW-0805">Transcription regulation</keyword>
<dbReference type="InterPro" id="IPR001789">
    <property type="entry name" value="Sig_transdc_resp-reg_receiver"/>
</dbReference>
<dbReference type="Pfam" id="PF00486">
    <property type="entry name" value="Trans_reg_C"/>
    <property type="match status" value="1"/>
</dbReference>
<comment type="caution">
    <text evidence="10">The sequence shown here is derived from an EMBL/GenBank/DDBJ whole genome shotgun (WGS) entry which is preliminary data.</text>
</comment>
<feature type="domain" description="Response regulatory" evidence="8">
    <location>
        <begin position="3"/>
        <end position="116"/>
    </location>
</feature>
<dbReference type="PANTHER" id="PTHR48111:SF43">
    <property type="entry name" value="STAGE 0 SPORULATION PROTEIN A HOMOLOG"/>
    <property type="match status" value="1"/>
</dbReference>
<dbReference type="PROSITE" id="PS50110">
    <property type="entry name" value="RESPONSE_REGULATORY"/>
    <property type="match status" value="1"/>
</dbReference>
<dbReference type="Gene3D" id="1.10.10.10">
    <property type="entry name" value="Winged helix-like DNA-binding domain superfamily/Winged helix DNA-binding domain"/>
    <property type="match status" value="1"/>
</dbReference>
<dbReference type="InterPro" id="IPR036388">
    <property type="entry name" value="WH-like_DNA-bd_sf"/>
</dbReference>
<accession>A0ABW8TL06</accession>
<sequence length="235" mass="27291">MTKITIVEDNYELSLIMKENLENMGFDCEIIKDFKNIENEIYQNCPNLILLDINLPYNDGYYLCRKLRKTSDIPIIIVSAKDKEMEQVMGIELGADDYITKPFSFEILAAKIKAVLRRVYGTEKETSNEFYTIGKLLLNENTFKLTYKDKFVELTKNEFRLLKKLMQNKNKIVTRETLIQDLWDSGAFVDDNNLSVNITRVKNKLGIIGLKEIIKTKRSVGYMLDSNVIEGEQDE</sequence>
<evidence type="ECO:0000256" key="1">
    <source>
        <dbReference type="ARBA" id="ARBA00018672"/>
    </source>
</evidence>
<evidence type="ECO:0000256" key="5">
    <source>
        <dbReference type="ARBA" id="ARBA00024867"/>
    </source>
</evidence>
<dbReference type="InterPro" id="IPR001867">
    <property type="entry name" value="OmpR/PhoB-type_DNA-bd"/>
</dbReference>
<evidence type="ECO:0000256" key="2">
    <source>
        <dbReference type="ARBA" id="ARBA00023015"/>
    </source>
</evidence>
<evidence type="ECO:0000313" key="11">
    <source>
        <dbReference type="Proteomes" id="UP001623592"/>
    </source>
</evidence>
<dbReference type="PROSITE" id="PS51755">
    <property type="entry name" value="OMPR_PHOB"/>
    <property type="match status" value="1"/>
</dbReference>
<dbReference type="PANTHER" id="PTHR48111">
    <property type="entry name" value="REGULATOR OF RPOS"/>
    <property type="match status" value="1"/>
</dbReference>
<keyword evidence="6" id="KW-0597">Phosphoprotein</keyword>
<evidence type="ECO:0000259" key="8">
    <source>
        <dbReference type="PROSITE" id="PS50110"/>
    </source>
</evidence>
<feature type="modified residue" description="4-aspartylphosphate" evidence="6">
    <location>
        <position position="52"/>
    </location>
</feature>
<proteinExistence type="predicted"/>
<protein>
    <recommendedName>
        <fullName evidence="1">Stage 0 sporulation protein A homolog</fullName>
    </recommendedName>
</protein>
<dbReference type="RefSeq" id="WP_406789933.1">
    <property type="nucleotide sequence ID" value="NZ_JBJIAA010000030.1"/>
</dbReference>
<dbReference type="Proteomes" id="UP001623592">
    <property type="component" value="Unassembled WGS sequence"/>
</dbReference>
<dbReference type="Gene3D" id="3.40.50.2300">
    <property type="match status" value="1"/>
</dbReference>
<dbReference type="EMBL" id="JBJIAA010000030">
    <property type="protein sequence ID" value="MFL0253263.1"/>
    <property type="molecule type" value="Genomic_DNA"/>
</dbReference>
<evidence type="ECO:0000256" key="4">
    <source>
        <dbReference type="ARBA" id="ARBA00023163"/>
    </source>
</evidence>
<keyword evidence="11" id="KW-1185">Reference proteome</keyword>
<reference evidence="10 11" key="1">
    <citation type="submission" date="2024-11" db="EMBL/GenBank/DDBJ databases">
        <authorList>
            <person name="Heng Y.C."/>
            <person name="Lim A.C.H."/>
            <person name="Lee J.K.Y."/>
            <person name="Kittelmann S."/>
        </authorList>
    </citation>
    <scope>NUCLEOTIDE SEQUENCE [LARGE SCALE GENOMIC DNA]</scope>
    <source>
        <strain evidence="10 11">WILCCON 0114</strain>
    </source>
</reference>
<keyword evidence="3 7" id="KW-0238">DNA-binding</keyword>
<dbReference type="Gene3D" id="6.10.250.690">
    <property type="match status" value="1"/>
</dbReference>
<evidence type="ECO:0000259" key="9">
    <source>
        <dbReference type="PROSITE" id="PS51755"/>
    </source>
</evidence>
<dbReference type="SUPFAM" id="SSF46894">
    <property type="entry name" value="C-terminal effector domain of the bipartite response regulators"/>
    <property type="match status" value="1"/>
</dbReference>
<name>A0ABW8TL06_9CLOT</name>
<dbReference type="SMART" id="SM00862">
    <property type="entry name" value="Trans_reg_C"/>
    <property type="match status" value="1"/>
</dbReference>
<dbReference type="SMART" id="SM00448">
    <property type="entry name" value="REC"/>
    <property type="match status" value="1"/>
</dbReference>
<evidence type="ECO:0000313" key="10">
    <source>
        <dbReference type="EMBL" id="MFL0253263.1"/>
    </source>
</evidence>
<dbReference type="InterPro" id="IPR016032">
    <property type="entry name" value="Sig_transdc_resp-reg_C-effctor"/>
</dbReference>
<evidence type="ECO:0000256" key="6">
    <source>
        <dbReference type="PROSITE-ProRule" id="PRU00169"/>
    </source>
</evidence>
<comment type="function">
    <text evidence="5">May play the central regulatory role in sporulation. It may be an element of the effector pathway responsible for the activation of sporulation genes in response to nutritional stress. Spo0A may act in concert with spo0H (a sigma factor) to control the expression of some genes that are critical to the sporulation process.</text>
</comment>
<keyword evidence="4" id="KW-0804">Transcription</keyword>
<dbReference type="InterPro" id="IPR011006">
    <property type="entry name" value="CheY-like_superfamily"/>
</dbReference>
<feature type="DNA-binding region" description="OmpR/PhoB-type" evidence="7">
    <location>
        <begin position="128"/>
        <end position="226"/>
    </location>
</feature>
<gene>
    <name evidence="10" type="ORF">ACJDT4_22915</name>
</gene>
<dbReference type="SUPFAM" id="SSF52172">
    <property type="entry name" value="CheY-like"/>
    <property type="match status" value="1"/>
</dbReference>
<evidence type="ECO:0000256" key="7">
    <source>
        <dbReference type="PROSITE-ProRule" id="PRU01091"/>
    </source>
</evidence>
<dbReference type="Pfam" id="PF00072">
    <property type="entry name" value="Response_reg"/>
    <property type="match status" value="1"/>
</dbReference>
<feature type="domain" description="OmpR/PhoB-type" evidence="9">
    <location>
        <begin position="128"/>
        <end position="226"/>
    </location>
</feature>
<dbReference type="CDD" id="cd00383">
    <property type="entry name" value="trans_reg_C"/>
    <property type="match status" value="1"/>
</dbReference>
<evidence type="ECO:0000256" key="3">
    <source>
        <dbReference type="ARBA" id="ARBA00023125"/>
    </source>
</evidence>